<evidence type="ECO:0000313" key="2">
    <source>
        <dbReference type="EMBL" id="KAK5057027.1"/>
    </source>
</evidence>
<accession>A0ABR0J710</accession>
<proteinExistence type="predicted"/>
<gene>
    <name evidence="2" type="ORF">LTR69_007665</name>
</gene>
<dbReference type="SUPFAM" id="SSF52374">
    <property type="entry name" value="Nucleotidylyl transferase"/>
    <property type="match status" value="1"/>
</dbReference>
<dbReference type="InterPro" id="IPR014729">
    <property type="entry name" value="Rossmann-like_a/b/a_fold"/>
</dbReference>
<feature type="compositionally biased region" description="Polar residues" evidence="1">
    <location>
        <begin position="237"/>
        <end position="254"/>
    </location>
</feature>
<evidence type="ECO:0000256" key="1">
    <source>
        <dbReference type="SAM" id="MobiDB-lite"/>
    </source>
</evidence>
<sequence>MLLISVGYPIGNNPTMSHSDVDMQALQALRSQFSQALKDFASSSSTNFKILRSVPPSLPPSSSPIRTLYVLDSSFNPPSKAHLSLAKSALKSSNASQSSASDARVLFLLATVNADKKPKPADFEDRLIMMTLMAEELRSAFTTSGPAASAPAVDVGITKQPYFIDKAVSIDESSVYTSSSPNPETHFRQIHLTGFDTLIRIFTAKYYQDHDPPLSALEPFLTRHRVRATVRVDKNSPSKNLQDTTTGENDLSSVEDQKAYLKGIADGQKEAEGAKREWAERVELVVDDSGETEGVSSTKIRNAAKAGEWDEVNALVGKGVGEWIREQGLYRE</sequence>
<comment type="caution">
    <text evidence="2">The sequence shown here is derived from an EMBL/GenBank/DDBJ whole genome shotgun (WGS) entry which is preliminary data.</text>
</comment>
<name>A0ABR0J710_9EURO</name>
<dbReference type="PANTHER" id="PTHR31285:SF0">
    <property type="entry name" value="NICOTINAMIDE MONONUCLEOTIDE ADENYLYLTRANSFERASE"/>
    <property type="match status" value="1"/>
</dbReference>
<organism evidence="2 3">
    <name type="scientific">Exophiala sideris</name>
    <dbReference type="NCBI Taxonomy" id="1016849"/>
    <lineage>
        <taxon>Eukaryota</taxon>
        <taxon>Fungi</taxon>
        <taxon>Dikarya</taxon>
        <taxon>Ascomycota</taxon>
        <taxon>Pezizomycotina</taxon>
        <taxon>Eurotiomycetes</taxon>
        <taxon>Chaetothyriomycetidae</taxon>
        <taxon>Chaetothyriales</taxon>
        <taxon>Herpotrichiellaceae</taxon>
        <taxon>Exophiala</taxon>
    </lineage>
</organism>
<dbReference type="Proteomes" id="UP001345691">
    <property type="component" value="Unassembled WGS sequence"/>
</dbReference>
<evidence type="ECO:0008006" key="4">
    <source>
        <dbReference type="Google" id="ProtNLM"/>
    </source>
</evidence>
<reference evidence="2 3" key="1">
    <citation type="submission" date="2023-08" db="EMBL/GenBank/DDBJ databases">
        <title>Black Yeasts Isolated from many extreme environments.</title>
        <authorList>
            <person name="Coleine C."/>
            <person name="Stajich J.E."/>
            <person name="Selbmann L."/>
        </authorList>
    </citation>
    <scope>NUCLEOTIDE SEQUENCE [LARGE SCALE GENOMIC DNA]</scope>
    <source>
        <strain evidence="2 3">CCFEE 6328</strain>
    </source>
</reference>
<dbReference type="PANTHER" id="PTHR31285">
    <property type="entry name" value="NICOTINAMIDE MONONUCLEOTIDE ADENYLYLTRANSFERASE"/>
    <property type="match status" value="1"/>
</dbReference>
<dbReference type="Gene3D" id="3.40.50.620">
    <property type="entry name" value="HUPs"/>
    <property type="match status" value="1"/>
</dbReference>
<protein>
    <recommendedName>
        <fullName evidence="4">Nicotinamide-nucleotide adenylyltransferase</fullName>
    </recommendedName>
</protein>
<keyword evidence="3" id="KW-1185">Reference proteome</keyword>
<dbReference type="EMBL" id="JAVRRF010000017">
    <property type="protein sequence ID" value="KAK5057027.1"/>
    <property type="molecule type" value="Genomic_DNA"/>
</dbReference>
<evidence type="ECO:0000313" key="3">
    <source>
        <dbReference type="Proteomes" id="UP001345691"/>
    </source>
</evidence>
<feature type="region of interest" description="Disordered" evidence="1">
    <location>
        <begin position="233"/>
        <end position="254"/>
    </location>
</feature>